<feature type="transmembrane region" description="Helical" evidence="2">
    <location>
        <begin position="236"/>
        <end position="254"/>
    </location>
</feature>
<feature type="compositionally biased region" description="Polar residues" evidence="1">
    <location>
        <begin position="25"/>
        <end position="42"/>
    </location>
</feature>
<dbReference type="AlphaFoldDB" id="A0A8S9HL83"/>
<reference evidence="3" key="1">
    <citation type="submission" date="2019-12" db="EMBL/GenBank/DDBJ databases">
        <title>Genome sequencing and annotation of Brassica cretica.</title>
        <authorList>
            <person name="Studholme D.J."/>
            <person name="Sarris P.F."/>
        </authorList>
    </citation>
    <scope>NUCLEOTIDE SEQUENCE</scope>
    <source>
        <strain evidence="3">PFS-001/15</strain>
        <tissue evidence="3">Leaf</tissue>
    </source>
</reference>
<evidence type="ECO:0000313" key="3">
    <source>
        <dbReference type="EMBL" id="KAF2558663.1"/>
    </source>
</evidence>
<keyword evidence="2" id="KW-1133">Transmembrane helix</keyword>
<name>A0A8S9HL83_BRACR</name>
<sequence length="271" mass="30742">MQLKTHKLFSTSQVYLAMEENDQEISLSPNSNTENQQPSQRSTHQKQDLACAYVTHTLDSKGKIILTCDFCRKVEMEQYSLSNRGLCLAPMEFTAGVAQSNGADIWASVKTPPSPALNVKNAMAEKLYGYSAAKQLGRKKVKRALHQQGESSTILSEGGSGDSHQSDHSVFERRGILVTSNGCGFHEEEDSAVYTWFYDHKPLVKTKLINDPSYQRRWPSRNPHHHMGGRDDYKKFATFVVFVPLFIVMNYSCFRDIHFISFSIVFRTSSW</sequence>
<organism evidence="3 4">
    <name type="scientific">Brassica cretica</name>
    <name type="common">Mustard</name>
    <dbReference type="NCBI Taxonomy" id="69181"/>
    <lineage>
        <taxon>Eukaryota</taxon>
        <taxon>Viridiplantae</taxon>
        <taxon>Streptophyta</taxon>
        <taxon>Embryophyta</taxon>
        <taxon>Tracheophyta</taxon>
        <taxon>Spermatophyta</taxon>
        <taxon>Magnoliopsida</taxon>
        <taxon>eudicotyledons</taxon>
        <taxon>Gunneridae</taxon>
        <taxon>Pentapetalae</taxon>
        <taxon>rosids</taxon>
        <taxon>malvids</taxon>
        <taxon>Brassicales</taxon>
        <taxon>Brassicaceae</taxon>
        <taxon>Brassiceae</taxon>
        <taxon>Brassica</taxon>
    </lineage>
</organism>
<dbReference type="Proteomes" id="UP000712281">
    <property type="component" value="Unassembled WGS sequence"/>
</dbReference>
<feature type="region of interest" description="Disordered" evidence="1">
    <location>
        <begin position="147"/>
        <end position="166"/>
    </location>
</feature>
<comment type="caution">
    <text evidence="3">The sequence shown here is derived from an EMBL/GenBank/DDBJ whole genome shotgun (WGS) entry which is preliminary data.</text>
</comment>
<accession>A0A8S9HL83</accession>
<keyword evidence="2" id="KW-0812">Transmembrane</keyword>
<evidence type="ECO:0000313" key="4">
    <source>
        <dbReference type="Proteomes" id="UP000712281"/>
    </source>
</evidence>
<gene>
    <name evidence="3" type="ORF">F2Q68_00018170</name>
</gene>
<dbReference type="EMBL" id="QGKW02001940">
    <property type="protein sequence ID" value="KAF2558663.1"/>
    <property type="molecule type" value="Genomic_DNA"/>
</dbReference>
<protein>
    <submittedName>
        <fullName evidence="3">Uncharacterized protein</fullName>
    </submittedName>
</protein>
<feature type="region of interest" description="Disordered" evidence="1">
    <location>
        <begin position="25"/>
        <end position="44"/>
    </location>
</feature>
<evidence type="ECO:0000256" key="2">
    <source>
        <dbReference type="SAM" id="Phobius"/>
    </source>
</evidence>
<evidence type="ECO:0000256" key="1">
    <source>
        <dbReference type="SAM" id="MobiDB-lite"/>
    </source>
</evidence>
<proteinExistence type="predicted"/>
<keyword evidence="2" id="KW-0472">Membrane</keyword>